<evidence type="ECO:0000313" key="9">
    <source>
        <dbReference type="Proteomes" id="UP001412067"/>
    </source>
</evidence>
<dbReference type="InterPro" id="IPR007603">
    <property type="entry name" value="Choline_transptr-like"/>
</dbReference>
<dbReference type="PANTHER" id="PTHR12385:SF93">
    <property type="entry name" value="CHOLINE TRANSPORTER-LIKE PROTEIN"/>
    <property type="match status" value="1"/>
</dbReference>
<name>A0ABR2MEH2_9ASPA</name>
<comment type="function">
    <text evidence="6">Choline transporter.</text>
</comment>
<protein>
    <recommendedName>
        <fullName evidence="6">Choline transporter-like protein</fullName>
    </recommendedName>
</protein>
<evidence type="ECO:0000256" key="6">
    <source>
        <dbReference type="RuleBase" id="RU368066"/>
    </source>
</evidence>
<feature type="transmembrane region" description="Helical" evidence="6">
    <location>
        <begin position="434"/>
        <end position="459"/>
    </location>
</feature>
<feature type="transmembrane region" description="Helical" evidence="6">
    <location>
        <begin position="216"/>
        <end position="237"/>
    </location>
</feature>
<keyword evidence="5 6" id="KW-0472">Membrane</keyword>
<feature type="region of interest" description="Disordered" evidence="7">
    <location>
        <begin position="1"/>
        <end position="43"/>
    </location>
</feature>
<reference evidence="8 9" key="1">
    <citation type="journal article" date="2022" name="Nat. Plants">
        <title>Genomes of leafy and leafless Platanthera orchids illuminate the evolution of mycoheterotrophy.</title>
        <authorList>
            <person name="Li M.H."/>
            <person name="Liu K.W."/>
            <person name="Li Z."/>
            <person name="Lu H.C."/>
            <person name="Ye Q.L."/>
            <person name="Zhang D."/>
            <person name="Wang J.Y."/>
            <person name="Li Y.F."/>
            <person name="Zhong Z.M."/>
            <person name="Liu X."/>
            <person name="Yu X."/>
            <person name="Liu D.K."/>
            <person name="Tu X.D."/>
            <person name="Liu B."/>
            <person name="Hao Y."/>
            <person name="Liao X.Y."/>
            <person name="Jiang Y.T."/>
            <person name="Sun W.H."/>
            <person name="Chen J."/>
            <person name="Chen Y.Q."/>
            <person name="Ai Y."/>
            <person name="Zhai J.W."/>
            <person name="Wu S.S."/>
            <person name="Zhou Z."/>
            <person name="Hsiao Y.Y."/>
            <person name="Wu W.L."/>
            <person name="Chen Y.Y."/>
            <person name="Lin Y.F."/>
            <person name="Hsu J.L."/>
            <person name="Li C.Y."/>
            <person name="Wang Z.W."/>
            <person name="Zhao X."/>
            <person name="Zhong W.Y."/>
            <person name="Ma X.K."/>
            <person name="Ma L."/>
            <person name="Huang J."/>
            <person name="Chen G.Z."/>
            <person name="Huang M.Z."/>
            <person name="Huang L."/>
            <person name="Peng D.H."/>
            <person name="Luo Y.B."/>
            <person name="Zou S.Q."/>
            <person name="Chen S.P."/>
            <person name="Lan S."/>
            <person name="Tsai W.C."/>
            <person name="Van de Peer Y."/>
            <person name="Liu Z.J."/>
        </authorList>
    </citation>
    <scope>NUCLEOTIDE SEQUENCE [LARGE SCALE GENOMIC DNA]</scope>
    <source>
        <strain evidence="8">Lor288</strain>
    </source>
</reference>
<feature type="transmembrane region" description="Helical" evidence="6">
    <location>
        <begin position="155"/>
        <end position="176"/>
    </location>
</feature>
<keyword evidence="9" id="KW-1185">Reference proteome</keyword>
<feature type="transmembrane region" description="Helical" evidence="6">
    <location>
        <begin position="465"/>
        <end position="481"/>
    </location>
</feature>
<dbReference type="EMBL" id="JBBWWR010000009">
    <property type="protein sequence ID" value="KAK8962029.1"/>
    <property type="molecule type" value="Genomic_DNA"/>
</dbReference>
<gene>
    <name evidence="8" type="ORF">KSP40_PGU011747</name>
</gene>
<dbReference type="Pfam" id="PF04515">
    <property type="entry name" value="Choline_transpo"/>
    <property type="match status" value="1"/>
</dbReference>
<feature type="transmembrane region" description="Helical" evidence="6">
    <location>
        <begin position="182"/>
        <end position="209"/>
    </location>
</feature>
<accession>A0ABR2MEH2</accession>
<keyword evidence="3 6" id="KW-0812">Transmembrane</keyword>
<evidence type="ECO:0000256" key="4">
    <source>
        <dbReference type="ARBA" id="ARBA00022989"/>
    </source>
</evidence>
<sequence length="541" mass="59115">MGGSNAVTAEDSAPHQISTTDIGGTEKEEKMDVGGEPTAVTRVDGAADLAQRETTDQSRLRTQRQIPTIQVVSHHAVVPPPPITTPPQSQTVQIPNTQASISTLNSTKYTNRITLFFFLLQLAAAVVAFAFFSFKAVQGVIEQGTGKSRRERRALMFWLPPIEGASLLGIILAFAWQRSFRAWPAFMVSFSVWACFLITMAAGILLLCFSMPATDGVGILVLLFSVGTGIYACWIPRRASFSGHIFAKSLQPVHKFPGVNGPAYIMMGIGFLWISLWCFAVIGALEFYYPPLTIFVLVVSLMWTAEVMRNVANLTVSRVIALYYLRGMQCNIQFSFQRAASINLGSACLGSLLVPSIEALRIIARGLNLLEGEDEFLFSCAHCCLRVMESIFRYGNSWAFVHIAAYGKGFVAASQSTWGLFNSRGMEELVDSDITSSICFLTGVSSGALCVIFAASWTFSEHPRYTITVSLVAFFVGYLATRIGMALPQACVACFYVCYAENPGVRLFDSTIPDRLAKIRAAGQESVSATPRFVSRRVLTA</sequence>
<proteinExistence type="inferred from homology"/>
<feature type="transmembrane region" description="Helical" evidence="6">
    <location>
        <begin position="263"/>
        <end position="282"/>
    </location>
</feature>
<evidence type="ECO:0000256" key="2">
    <source>
        <dbReference type="ARBA" id="ARBA00007168"/>
    </source>
</evidence>
<evidence type="ECO:0000256" key="7">
    <source>
        <dbReference type="SAM" id="MobiDB-lite"/>
    </source>
</evidence>
<comment type="similarity">
    <text evidence="2 6">Belongs to the CTL (choline transporter-like) family.</text>
</comment>
<organism evidence="8 9">
    <name type="scientific">Platanthera guangdongensis</name>
    <dbReference type="NCBI Taxonomy" id="2320717"/>
    <lineage>
        <taxon>Eukaryota</taxon>
        <taxon>Viridiplantae</taxon>
        <taxon>Streptophyta</taxon>
        <taxon>Embryophyta</taxon>
        <taxon>Tracheophyta</taxon>
        <taxon>Spermatophyta</taxon>
        <taxon>Magnoliopsida</taxon>
        <taxon>Liliopsida</taxon>
        <taxon>Asparagales</taxon>
        <taxon>Orchidaceae</taxon>
        <taxon>Orchidoideae</taxon>
        <taxon>Orchideae</taxon>
        <taxon>Orchidinae</taxon>
        <taxon>Platanthera</taxon>
    </lineage>
</organism>
<evidence type="ECO:0000256" key="5">
    <source>
        <dbReference type="ARBA" id="ARBA00023136"/>
    </source>
</evidence>
<evidence type="ECO:0000313" key="8">
    <source>
        <dbReference type="EMBL" id="KAK8962029.1"/>
    </source>
</evidence>
<feature type="transmembrane region" description="Helical" evidence="6">
    <location>
        <begin position="113"/>
        <end position="134"/>
    </location>
</feature>
<comment type="subcellular location">
    <subcellularLocation>
        <location evidence="6">Cell membrane</location>
        <topology evidence="6">Multi-pass membrane protein</topology>
    </subcellularLocation>
    <subcellularLocation>
        <location evidence="1">Membrane</location>
        <topology evidence="1">Multi-pass membrane protein</topology>
    </subcellularLocation>
</comment>
<dbReference type="PANTHER" id="PTHR12385">
    <property type="entry name" value="CHOLINE TRANSPORTER-LIKE (SLC FAMILY 44)"/>
    <property type="match status" value="1"/>
</dbReference>
<keyword evidence="4 6" id="KW-1133">Transmembrane helix</keyword>
<evidence type="ECO:0000256" key="1">
    <source>
        <dbReference type="ARBA" id="ARBA00004141"/>
    </source>
</evidence>
<evidence type="ECO:0000256" key="3">
    <source>
        <dbReference type="ARBA" id="ARBA00022692"/>
    </source>
</evidence>
<feature type="compositionally biased region" description="Basic and acidic residues" evidence="7">
    <location>
        <begin position="24"/>
        <end position="33"/>
    </location>
</feature>
<comment type="caution">
    <text evidence="8">The sequence shown here is derived from an EMBL/GenBank/DDBJ whole genome shotgun (WGS) entry which is preliminary data.</text>
</comment>
<dbReference type="Proteomes" id="UP001412067">
    <property type="component" value="Unassembled WGS sequence"/>
</dbReference>